<sequence length="159" mass="17894">MQATQESYLNVSKRVSHAEVALRLRESHPTPEPRIGVAARRRRRVQRDSSDYTDSVRSLGVRSGPGELDLPAVDSLALYNKWIALRPRGSEEEIEVALYLRRPRPDPKPRVEADHEDNAQGPEIGAERQGDKERKPEGLQQNNDIPSPRTALEARDSNA</sequence>
<feature type="region of interest" description="Disordered" evidence="1">
    <location>
        <begin position="100"/>
        <end position="159"/>
    </location>
</feature>
<feature type="region of interest" description="Disordered" evidence="1">
    <location>
        <begin position="23"/>
        <end position="67"/>
    </location>
</feature>
<feature type="compositionally biased region" description="Basic and acidic residues" evidence="1">
    <location>
        <begin position="103"/>
        <end position="118"/>
    </location>
</feature>
<gene>
    <name evidence="2" type="ORF">NDU88_002090</name>
</gene>
<protein>
    <submittedName>
        <fullName evidence="2">Uncharacterized protein</fullName>
    </submittedName>
</protein>
<evidence type="ECO:0000256" key="1">
    <source>
        <dbReference type="SAM" id="MobiDB-lite"/>
    </source>
</evidence>
<evidence type="ECO:0000313" key="2">
    <source>
        <dbReference type="EMBL" id="KAJ1081918.1"/>
    </source>
</evidence>
<accession>A0AAV7KXX4</accession>
<proteinExistence type="predicted"/>
<organism evidence="2 3">
    <name type="scientific">Pleurodeles waltl</name>
    <name type="common">Iberian ribbed newt</name>
    <dbReference type="NCBI Taxonomy" id="8319"/>
    <lineage>
        <taxon>Eukaryota</taxon>
        <taxon>Metazoa</taxon>
        <taxon>Chordata</taxon>
        <taxon>Craniata</taxon>
        <taxon>Vertebrata</taxon>
        <taxon>Euteleostomi</taxon>
        <taxon>Amphibia</taxon>
        <taxon>Batrachia</taxon>
        <taxon>Caudata</taxon>
        <taxon>Salamandroidea</taxon>
        <taxon>Salamandridae</taxon>
        <taxon>Pleurodelinae</taxon>
        <taxon>Pleurodeles</taxon>
    </lineage>
</organism>
<dbReference type="AlphaFoldDB" id="A0AAV7KXX4"/>
<evidence type="ECO:0000313" key="3">
    <source>
        <dbReference type="Proteomes" id="UP001066276"/>
    </source>
</evidence>
<comment type="caution">
    <text evidence="2">The sequence shown here is derived from an EMBL/GenBank/DDBJ whole genome shotgun (WGS) entry which is preliminary data.</text>
</comment>
<keyword evidence="3" id="KW-1185">Reference proteome</keyword>
<feature type="compositionally biased region" description="Basic and acidic residues" evidence="1">
    <location>
        <begin position="125"/>
        <end position="137"/>
    </location>
</feature>
<name>A0AAV7KXX4_PLEWA</name>
<reference evidence="2" key="1">
    <citation type="journal article" date="2022" name="bioRxiv">
        <title>Sequencing and chromosome-scale assembly of the giantPleurodeles waltlgenome.</title>
        <authorList>
            <person name="Brown T."/>
            <person name="Elewa A."/>
            <person name="Iarovenko S."/>
            <person name="Subramanian E."/>
            <person name="Araus A.J."/>
            <person name="Petzold A."/>
            <person name="Susuki M."/>
            <person name="Suzuki K.-i.T."/>
            <person name="Hayashi T."/>
            <person name="Toyoda A."/>
            <person name="Oliveira C."/>
            <person name="Osipova E."/>
            <person name="Leigh N.D."/>
            <person name="Simon A."/>
            <person name="Yun M.H."/>
        </authorList>
    </citation>
    <scope>NUCLEOTIDE SEQUENCE</scope>
    <source>
        <strain evidence="2">20211129_DDA</strain>
        <tissue evidence="2">Liver</tissue>
    </source>
</reference>
<dbReference type="Proteomes" id="UP001066276">
    <property type="component" value="Chromosome 12"/>
</dbReference>
<dbReference type="EMBL" id="JANPWB010000016">
    <property type="protein sequence ID" value="KAJ1081918.1"/>
    <property type="molecule type" value="Genomic_DNA"/>
</dbReference>